<organism evidence="1 2">
    <name type="scientific">Anaeromyxobacter oryzae</name>
    <dbReference type="NCBI Taxonomy" id="2918170"/>
    <lineage>
        <taxon>Bacteria</taxon>
        <taxon>Pseudomonadati</taxon>
        <taxon>Myxococcota</taxon>
        <taxon>Myxococcia</taxon>
        <taxon>Myxococcales</taxon>
        <taxon>Cystobacterineae</taxon>
        <taxon>Anaeromyxobacteraceae</taxon>
        <taxon>Anaeromyxobacter</taxon>
    </lineage>
</organism>
<accession>A0ABN6N161</accession>
<evidence type="ECO:0000313" key="2">
    <source>
        <dbReference type="Proteomes" id="UP001162891"/>
    </source>
</evidence>
<proteinExistence type="predicted"/>
<dbReference type="EMBL" id="AP025591">
    <property type="protein sequence ID" value="BDG05737.1"/>
    <property type="molecule type" value="Genomic_DNA"/>
</dbReference>
<evidence type="ECO:0000313" key="1">
    <source>
        <dbReference type="EMBL" id="BDG05737.1"/>
    </source>
</evidence>
<name>A0ABN6N161_9BACT</name>
<dbReference type="Gene3D" id="1.10.1790.50">
    <property type="match status" value="1"/>
</dbReference>
<gene>
    <name evidence="1" type="ORF">AMOR_47330</name>
</gene>
<sequence length="50" mass="5682">MLAAIVFLDLNGITIRDPNGRLYDAMIALAERRMDKRDLAEIFRELSGTD</sequence>
<dbReference type="RefSeq" id="WP_248354823.1">
    <property type="nucleotide sequence ID" value="NZ_AP025591.1"/>
</dbReference>
<keyword evidence="2" id="KW-1185">Reference proteome</keyword>
<dbReference type="Proteomes" id="UP001162891">
    <property type="component" value="Chromosome"/>
</dbReference>
<protein>
    <submittedName>
        <fullName evidence="1">Uncharacterized protein</fullName>
    </submittedName>
</protein>
<reference evidence="2" key="1">
    <citation type="journal article" date="2022" name="Int. J. Syst. Evol. Microbiol.">
        <title>Anaeromyxobacter oryzae sp. nov., Anaeromyxobacter diazotrophicus sp. nov. and Anaeromyxobacter paludicola sp. nov., isolated from paddy soils.</title>
        <authorList>
            <person name="Itoh H."/>
            <person name="Xu Z."/>
            <person name="Mise K."/>
            <person name="Masuda Y."/>
            <person name="Ushijima N."/>
            <person name="Hayakawa C."/>
            <person name="Shiratori Y."/>
            <person name="Senoo K."/>
        </authorList>
    </citation>
    <scope>NUCLEOTIDE SEQUENCE [LARGE SCALE GENOMIC DNA]</scope>
    <source>
        <strain evidence="2">Red232</strain>
    </source>
</reference>